<dbReference type="Proteomes" id="UP001175000">
    <property type="component" value="Unassembled WGS sequence"/>
</dbReference>
<dbReference type="AlphaFoldDB" id="A0AA40BWZ0"/>
<evidence type="ECO:0000313" key="2">
    <source>
        <dbReference type="EMBL" id="KAK0616699.1"/>
    </source>
</evidence>
<organism evidence="2 3">
    <name type="scientific">Immersiella caudata</name>
    <dbReference type="NCBI Taxonomy" id="314043"/>
    <lineage>
        <taxon>Eukaryota</taxon>
        <taxon>Fungi</taxon>
        <taxon>Dikarya</taxon>
        <taxon>Ascomycota</taxon>
        <taxon>Pezizomycotina</taxon>
        <taxon>Sordariomycetes</taxon>
        <taxon>Sordariomycetidae</taxon>
        <taxon>Sordariales</taxon>
        <taxon>Lasiosphaeriaceae</taxon>
        <taxon>Immersiella</taxon>
    </lineage>
</organism>
<accession>A0AA40BWZ0</accession>
<feature type="region of interest" description="Disordered" evidence="1">
    <location>
        <begin position="1"/>
        <end position="22"/>
    </location>
</feature>
<dbReference type="EMBL" id="JAULSU010000005">
    <property type="protein sequence ID" value="KAK0616699.1"/>
    <property type="molecule type" value="Genomic_DNA"/>
</dbReference>
<sequence length="243" mass="27990">MRVIGNPYYGNNDENVSEESVESPRYSADGLVPMLEDYYRFLATLHYDPSLLRIPGAKPLRHFKDTAMMWVIQEQTGNYHLDDFADGVLHRLPYFVRGGDTTFGYKSLLIDWTCGLSEFVSEFENRMIKVLSDMIDIAIKWDDMERWQHALAISHPYESDGDMFLLDTLRSEIIYISGHASVGGSITFHDVAEFFKIKKEEYRSLARIPCPGRPTMHVKHIPECEGHHCELHQRSINNTESPA</sequence>
<reference evidence="2" key="1">
    <citation type="submission" date="2023-06" db="EMBL/GenBank/DDBJ databases">
        <title>Genome-scale phylogeny and comparative genomics of the fungal order Sordariales.</title>
        <authorList>
            <consortium name="Lawrence Berkeley National Laboratory"/>
            <person name="Hensen N."/>
            <person name="Bonometti L."/>
            <person name="Westerberg I."/>
            <person name="Brannstrom I.O."/>
            <person name="Guillou S."/>
            <person name="Cros-Aarteil S."/>
            <person name="Calhoun S."/>
            <person name="Haridas S."/>
            <person name="Kuo A."/>
            <person name="Mondo S."/>
            <person name="Pangilinan J."/>
            <person name="Riley R."/>
            <person name="Labutti K."/>
            <person name="Andreopoulos B."/>
            <person name="Lipzen A."/>
            <person name="Chen C."/>
            <person name="Yanf M."/>
            <person name="Daum C."/>
            <person name="Ng V."/>
            <person name="Clum A."/>
            <person name="Steindorff A."/>
            <person name="Ohm R."/>
            <person name="Martin F."/>
            <person name="Silar P."/>
            <person name="Natvig D."/>
            <person name="Lalanne C."/>
            <person name="Gautier V."/>
            <person name="Ament-Velasquez S.L."/>
            <person name="Kruys A."/>
            <person name="Hutchinson M.I."/>
            <person name="Powell A.J."/>
            <person name="Barry K."/>
            <person name="Miller A.N."/>
            <person name="Grigoriev I.V."/>
            <person name="Debuchy R."/>
            <person name="Gladieux P."/>
            <person name="Thoren M.H."/>
            <person name="Johannesson H."/>
        </authorList>
    </citation>
    <scope>NUCLEOTIDE SEQUENCE</scope>
    <source>
        <strain evidence="2">CBS 606.72</strain>
    </source>
</reference>
<evidence type="ECO:0000313" key="3">
    <source>
        <dbReference type="Proteomes" id="UP001175000"/>
    </source>
</evidence>
<proteinExistence type="predicted"/>
<gene>
    <name evidence="2" type="ORF">B0T14DRAFT_497877</name>
</gene>
<protein>
    <submittedName>
        <fullName evidence="2">Uncharacterized protein</fullName>
    </submittedName>
</protein>
<keyword evidence="3" id="KW-1185">Reference proteome</keyword>
<name>A0AA40BWZ0_9PEZI</name>
<comment type="caution">
    <text evidence="2">The sequence shown here is derived from an EMBL/GenBank/DDBJ whole genome shotgun (WGS) entry which is preliminary data.</text>
</comment>
<evidence type="ECO:0000256" key="1">
    <source>
        <dbReference type="SAM" id="MobiDB-lite"/>
    </source>
</evidence>